<dbReference type="RefSeq" id="WP_209435135.1">
    <property type="nucleotide sequence ID" value="NZ_CVLB01000001.1"/>
</dbReference>
<gene>
    <name evidence="1" type="ORF">BRSU_1239</name>
</gene>
<dbReference type="InterPro" id="IPR032675">
    <property type="entry name" value="LRR_dom_sf"/>
</dbReference>
<dbReference type="Proteomes" id="UP000043763">
    <property type="component" value="Unassembled WGS sequence"/>
</dbReference>
<dbReference type="SUPFAM" id="SSF52058">
    <property type="entry name" value="L domain-like"/>
    <property type="match status" value="1"/>
</dbReference>
<protein>
    <submittedName>
        <fullName evidence="1">Uncharacterized protein</fullName>
    </submittedName>
</protein>
<dbReference type="AlphaFoldDB" id="A0A0G4K6P8"/>
<name>A0A0G4K6P8_9SPIR</name>
<dbReference type="Gene3D" id="3.80.10.10">
    <property type="entry name" value="Ribonuclease Inhibitor"/>
    <property type="match status" value="1"/>
</dbReference>
<proteinExistence type="predicted"/>
<reference evidence="2" key="1">
    <citation type="submission" date="2015-04" db="EMBL/GenBank/DDBJ databases">
        <authorList>
            <person name="Mushtaq Mamoona"/>
        </authorList>
    </citation>
    <scope>NUCLEOTIDE SEQUENCE [LARGE SCALE GENOMIC DNA]</scope>
    <source>
        <strain evidence="2">AN4859/03</strain>
    </source>
</reference>
<accession>A0A0G4K6P8</accession>
<keyword evidence="2" id="KW-1185">Reference proteome</keyword>
<organism evidence="1 2">
    <name type="scientific">Brachyspira suanatina</name>
    <dbReference type="NCBI Taxonomy" id="381802"/>
    <lineage>
        <taxon>Bacteria</taxon>
        <taxon>Pseudomonadati</taxon>
        <taxon>Spirochaetota</taxon>
        <taxon>Spirochaetia</taxon>
        <taxon>Brachyspirales</taxon>
        <taxon>Brachyspiraceae</taxon>
        <taxon>Brachyspira</taxon>
    </lineage>
</organism>
<sequence>MMKKIKISELDNQALFELGFSKERHILFVDDIGIKKDNIPTLNELLKTREDFFINLSSEKDESNKNYISGNDLLTALPEMRNLIYHASLKYPLKNISIFAKLINLRSLHLYGDLPKDMELKPLDNIENLESIYIENGLTLRQDVYLSMKSTIREIGAGTFRMESFDKNPNLKKIAVLTGVSHEEEMPKKLPELEELYIEKGKNIRSFNFISEMKTLKTLELNNIPTLKEIPDLSNLEDLKKVILTNLRNLENMDAILNHPRIRILILENIKCFNVDMLSKETAPKLKYVSVISDDKNWDKRTKKLLEEKGYKDYNED</sequence>
<evidence type="ECO:0000313" key="2">
    <source>
        <dbReference type="Proteomes" id="UP000043763"/>
    </source>
</evidence>
<evidence type="ECO:0000313" key="1">
    <source>
        <dbReference type="EMBL" id="CRF33121.1"/>
    </source>
</evidence>
<dbReference type="EMBL" id="CVLB01000001">
    <property type="protein sequence ID" value="CRF33121.1"/>
    <property type="molecule type" value="Genomic_DNA"/>
</dbReference>